<evidence type="ECO:0000313" key="3">
    <source>
        <dbReference type="Proteomes" id="UP000225277"/>
    </source>
</evidence>
<dbReference type="OrthoDB" id="3643211at2759"/>
<keyword evidence="3" id="KW-1185">Reference proteome</keyword>
<dbReference type="Proteomes" id="UP000225277">
    <property type="component" value="Unassembled WGS sequence"/>
</dbReference>
<dbReference type="SUPFAM" id="SSF54695">
    <property type="entry name" value="POZ domain"/>
    <property type="match status" value="1"/>
</dbReference>
<dbReference type="Pfam" id="PF00651">
    <property type="entry name" value="BTB"/>
    <property type="match status" value="1"/>
</dbReference>
<dbReference type="AlphaFoldDB" id="A0A2D3VK82"/>
<evidence type="ECO:0000259" key="1">
    <source>
        <dbReference type="PROSITE" id="PS50097"/>
    </source>
</evidence>
<feature type="domain" description="BTB" evidence="1">
    <location>
        <begin position="53"/>
        <end position="120"/>
    </location>
</feature>
<reference evidence="2 3" key="1">
    <citation type="submission" date="2016-03" db="EMBL/GenBank/DDBJ databases">
        <authorList>
            <person name="Ploux O."/>
        </authorList>
    </citation>
    <scope>NUCLEOTIDE SEQUENCE [LARGE SCALE GENOMIC DNA]</scope>
    <source>
        <strain evidence="2 3">URUG2</strain>
    </source>
</reference>
<proteinExistence type="predicted"/>
<organism evidence="2 3">
    <name type="scientific">Ramularia collo-cygni</name>
    <dbReference type="NCBI Taxonomy" id="112498"/>
    <lineage>
        <taxon>Eukaryota</taxon>
        <taxon>Fungi</taxon>
        <taxon>Dikarya</taxon>
        <taxon>Ascomycota</taxon>
        <taxon>Pezizomycotina</taxon>
        <taxon>Dothideomycetes</taxon>
        <taxon>Dothideomycetidae</taxon>
        <taxon>Mycosphaerellales</taxon>
        <taxon>Mycosphaerellaceae</taxon>
        <taxon>Ramularia</taxon>
    </lineage>
</organism>
<dbReference type="PANTHER" id="PTHR47843:SF5">
    <property type="entry name" value="BTB_POZ DOMAIN PROTEIN"/>
    <property type="match status" value="1"/>
</dbReference>
<dbReference type="CDD" id="cd18186">
    <property type="entry name" value="BTB_POZ_ZBTB_KLHL-like"/>
    <property type="match status" value="1"/>
</dbReference>
<dbReference type="PROSITE" id="PS50097">
    <property type="entry name" value="BTB"/>
    <property type="match status" value="1"/>
</dbReference>
<dbReference type="GeneID" id="35605660"/>
<accession>A0A2D3VK82</accession>
<sequence>MAATEGEAPTAHRDLVLGIISRFVYSSGPPCRADATTVELTRFSSLYKSENFSDLTIKLDNRTWKVHKLVVCSQSTFFAHACAGDWKEAREGVVTLHEQDVPSVEAMIEYLYTGTYSMPEKPYTTTTFDRNIFQLADQYDMPVLAKLAADRIMLIVSQEWASFPVLAEMVEYLCEDGPVNALTQGMRRELVKICVDNEVNLLHDPNNDAFREAIRTAPLFAIEFSKAVVAKTEKEHEVSAARSERLLTAKLRAMQATFEASCESAIVPEGQARMRCTAASCRKHFVAEQPPERKFCPECGKATVVLAERTLKADVVLEVARFRASKLKDYEGGVLPFEEIADFDVRVGIAGRH</sequence>
<dbReference type="InterPro" id="IPR000210">
    <property type="entry name" value="BTB/POZ_dom"/>
</dbReference>
<evidence type="ECO:0000313" key="2">
    <source>
        <dbReference type="EMBL" id="CZT24891.1"/>
    </source>
</evidence>
<name>A0A2D3VK82_9PEZI</name>
<dbReference type="PANTHER" id="PTHR47843">
    <property type="entry name" value="BTB DOMAIN-CONTAINING PROTEIN-RELATED"/>
    <property type="match status" value="1"/>
</dbReference>
<dbReference type="Gene3D" id="3.30.710.10">
    <property type="entry name" value="Potassium Channel Kv1.1, Chain A"/>
    <property type="match status" value="1"/>
</dbReference>
<dbReference type="InterPro" id="IPR011333">
    <property type="entry name" value="SKP1/BTB/POZ_sf"/>
</dbReference>
<dbReference type="RefSeq" id="XP_023631614.1">
    <property type="nucleotide sequence ID" value="XM_023775846.1"/>
</dbReference>
<gene>
    <name evidence="2" type="ORF">RCC_10619</name>
</gene>
<dbReference type="SMART" id="SM00225">
    <property type="entry name" value="BTB"/>
    <property type="match status" value="1"/>
</dbReference>
<dbReference type="EMBL" id="FJUY01000023">
    <property type="protein sequence ID" value="CZT24891.1"/>
    <property type="molecule type" value="Genomic_DNA"/>
</dbReference>
<dbReference type="STRING" id="112498.A0A2D3VK82"/>
<protein>
    <recommendedName>
        <fullName evidence="1">BTB domain-containing protein</fullName>
    </recommendedName>
</protein>